<protein>
    <submittedName>
        <fullName evidence="5">Uncharacterized protein</fullName>
    </submittedName>
</protein>
<feature type="region of interest" description="Disordered" evidence="4">
    <location>
        <begin position="177"/>
        <end position="212"/>
    </location>
</feature>
<feature type="compositionally biased region" description="Low complexity" evidence="4">
    <location>
        <begin position="494"/>
        <end position="524"/>
    </location>
</feature>
<reference evidence="5 6" key="1">
    <citation type="journal article" date="2018" name="Sci. Rep.">
        <title>Raphidocelis subcapitata (=Pseudokirchneriella subcapitata) provides an insight into genome evolution and environmental adaptations in the Sphaeropleales.</title>
        <authorList>
            <person name="Suzuki S."/>
            <person name="Yamaguchi H."/>
            <person name="Nakajima N."/>
            <person name="Kawachi M."/>
        </authorList>
    </citation>
    <scope>NUCLEOTIDE SEQUENCE [LARGE SCALE GENOMIC DNA]</scope>
    <source>
        <strain evidence="5 6">NIES-35</strain>
    </source>
</reference>
<keyword evidence="6" id="KW-1185">Reference proteome</keyword>
<dbReference type="GO" id="GO:0071013">
    <property type="term" value="C:catalytic step 2 spliceosome"/>
    <property type="evidence" value="ECO:0007669"/>
    <property type="project" value="TreeGrafter"/>
</dbReference>
<proteinExistence type="inferred from homology"/>
<comment type="caution">
    <text evidence="5">The sequence shown here is derived from an EMBL/GenBank/DDBJ whole genome shotgun (WGS) entry which is preliminary data.</text>
</comment>
<evidence type="ECO:0000256" key="2">
    <source>
        <dbReference type="ARBA" id="ARBA00009072"/>
    </source>
</evidence>
<dbReference type="InterPro" id="IPR019148">
    <property type="entry name" value="Nuclear_protein_DGCR14_ESS-2"/>
</dbReference>
<dbReference type="FunCoup" id="A0A2V0PCH4">
    <property type="interactions" value="1873"/>
</dbReference>
<comment type="similarity">
    <text evidence="2">Belongs to the ESS2 family.</text>
</comment>
<evidence type="ECO:0000256" key="3">
    <source>
        <dbReference type="ARBA" id="ARBA00023242"/>
    </source>
</evidence>
<dbReference type="Proteomes" id="UP000247498">
    <property type="component" value="Unassembled WGS sequence"/>
</dbReference>
<dbReference type="Pfam" id="PF09751">
    <property type="entry name" value="Es2"/>
    <property type="match status" value="1"/>
</dbReference>
<feature type="compositionally biased region" description="Low complexity" evidence="4">
    <location>
        <begin position="96"/>
        <end position="108"/>
    </location>
</feature>
<dbReference type="STRING" id="307507.A0A2V0PCH4"/>
<feature type="compositionally biased region" description="Gly residues" evidence="4">
    <location>
        <begin position="431"/>
        <end position="449"/>
    </location>
</feature>
<feature type="compositionally biased region" description="Gly residues" evidence="4">
    <location>
        <begin position="124"/>
        <end position="134"/>
    </location>
</feature>
<evidence type="ECO:0000313" key="6">
    <source>
        <dbReference type="Proteomes" id="UP000247498"/>
    </source>
</evidence>
<dbReference type="InParanoid" id="A0A2V0PCH4"/>
<comment type="subcellular location">
    <subcellularLocation>
        <location evidence="1">Nucleus</location>
    </subcellularLocation>
</comment>
<evidence type="ECO:0000256" key="4">
    <source>
        <dbReference type="SAM" id="MobiDB-lite"/>
    </source>
</evidence>
<name>A0A2V0PCH4_9CHLO</name>
<evidence type="ECO:0000256" key="1">
    <source>
        <dbReference type="ARBA" id="ARBA00004123"/>
    </source>
</evidence>
<dbReference type="PANTHER" id="PTHR12940">
    <property type="entry name" value="ES-2 PROTEIN - RELATED"/>
    <property type="match status" value="1"/>
</dbReference>
<organism evidence="5 6">
    <name type="scientific">Raphidocelis subcapitata</name>
    <dbReference type="NCBI Taxonomy" id="307507"/>
    <lineage>
        <taxon>Eukaryota</taxon>
        <taxon>Viridiplantae</taxon>
        <taxon>Chlorophyta</taxon>
        <taxon>core chlorophytes</taxon>
        <taxon>Chlorophyceae</taxon>
        <taxon>CS clade</taxon>
        <taxon>Sphaeropleales</taxon>
        <taxon>Selenastraceae</taxon>
        <taxon>Raphidocelis</taxon>
    </lineage>
</organism>
<dbReference type="PANTHER" id="PTHR12940:SF0">
    <property type="entry name" value="SPLICING FACTOR ESS-2 HOMOLOG"/>
    <property type="match status" value="1"/>
</dbReference>
<feature type="compositionally biased region" description="Basic and acidic residues" evidence="4">
    <location>
        <begin position="375"/>
        <end position="388"/>
    </location>
</feature>
<feature type="region of interest" description="Disordered" evidence="4">
    <location>
        <begin position="375"/>
        <end position="537"/>
    </location>
</feature>
<gene>
    <name evidence="5" type="ORF">Rsub_10155</name>
</gene>
<dbReference type="OrthoDB" id="19679at2759"/>
<feature type="region of interest" description="Disordered" evidence="4">
    <location>
        <begin position="74"/>
        <end position="136"/>
    </location>
</feature>
<dbReference type="EMBL" id="BDRX01000102">
    <property type="protein sequence ID" value="GBF97554.1"/>
    <property type="molecule type" value="Genomic_DNA"/>
</dbReference>
<feature type="region of interest" description="Disordered" evidence="4">
    <location>
        <begin position="295"/>
        <end position="315"/>
    </location>
</feature>
<accession>A0A2V0PCH4</accession>
<dbReference type="AlphaFoldDB" id="A0A2V0PCH4"/>
<feature type="compositionally biased region" description="Polar residues" evidence="4">
    <location>
        <begin position="203"/>
        <end position="212"/>
    </location>
</feature>
<feature type="compositionally biased region" description="Low complexity" evidence="4">
    <location>
        <begin position="417"/>
        <end position="430"/>
    </location>
</feature>
<sequence length="537" mass="53697">MASGGATGLPPRAPTSRKRVLAEDEYTAVIEAVIERDFFPAIPKLQNKLEWLDAVQSGDPAAIRRAQLNIARRRAGLKTPLPGETPAPGGGGGGFTATPGTAARTPAMTPLPRPPTGAATPAPAGGGGADGPGGALEAAAATGARAPKMSLDAFLSRYTGEDNASFEALLEDHNARKRARHAHHLEGKDAPLQLEGPAPTDEYGTSGQSPSTLRLWKFEPKNRLYYDASQQPLLEYSAAERAAMVAGPPKGLRHDATRLAAEVEEAQALALAAAGLADPDAAAALVPGAGAADPAEALAAGAPPPAQHGAPGPGRAYLRTPSVAPGVGASPLVTWGDIAATPLRLAEDFGEDLGALGIDPSAADGPQFRMPQVRRREAAGREAFDKKKAAAAARRRGGGSATPLLDSMRRGAPGTPLSSAAQRLAAQLGKGAPGGGGGGGGGGSGGRGSTGLLSDRSLSQNLRASYGGASGTPSARPRTASATPQLGLTPRLRAAPAPRGSKPGPAPPAAAAAAAAGAPPNAGGSITDDLLKLPPRN</sequence>
<evidence type="ECO:0000313" key="5">
    <source>
        <dbReference type="EMBL" id="GBF97554.1"/>
    </source>
</evidence>
<keyword evidence="3" id="KW-0539">Nucleus</keyword>